<keyword evidence="3" id="KW-0804">Transcription</keyword>
<dbReference type="PANTHER" id="PTHR30055:SF234">
    <property type="entry name" value="HTH-TYPE TRANSCRIPTIONAL REGULATOR BETI"/>
    <property type="match status" value="1"/>
</dbReference>
<dbReference type="Gene3D" id="1.10.10.60">
    <property type="entry name" value="Homeodomain-like"/>
    <property type="match status" value="1"/>
</dbReference>
<protein>
    <submittedName>
        <fullName evidence="7">TetR family transcriptional regulator</fullName>
    </submittedName>
</protein>
<dbReference type="Pfam" id="PF00440">
    <property type="entry name" value="TetR_N"/>
    <property type="match status" value="1"/>
</dbReference>
<dbReference type="InterPro" id="IPR050109">
    <property type="entry name" value="HTH-type_TetR-like_transc_reg"/>
</dbReference>
<dbReference type="PROSITE" id="PS50977">
    <property type="entry name" value="HTH_TETR_2"/>
    <property type="match status" value="1"/>
</dbReference>
<feature type="region of interest" description="Disordered" evidence="5">
    <location>
        <begin position="1"/>
        <end position="20"/>
    </location>
</feature>
<evidence type="ECO:0000313" key="8">
    <source>
        <dbReference type="Proteomes" id="UP001499854"/>
    </source>
</evidence>
<feature type="DNA-binding region" description="H-T-H motif" evidence="4">
    <location>
        <begin position="42"/>
        <end position="61"/>
    </location>
</feature>
<comment type="caution">
    <text evidence="7">The sequence shown here is derived from an EMBL/GenBank/DDBJ whole genome shotgun (WGS) entry which is preliminary data.</text>
</comment>
<dbReference type="Gene3D" id="1.10.357.10">
    <property type="entry name" value="Tetracycline Repressor, domain 2"/>
    <property type="match status" value="1"/>
</dbReference>
<evidence type="ECO:0000256" key="2">
    <source>
        <dbReference type="ARBA" id="ARBA00023125"/>
    </source>
</evidence>
<organism evidence="7 8">
    <name type="scientific">Catenulispora subtropica</name>
    <dbReference type="NCBI Taxonomy" id="450798"/>
    <lineage>
        <taxon>Bacteria</taxon>
        <taxon>Bacillati</taxon>
        <taxon>Actinomycetota</taxon>
        <taxon>Actinomycetes</taxon>
        <taxon>Catenulisporales</taxon>
        <taxon>Catenulisporaceae</taxon>
        <taxon>Catenulispora</taxon>
    </lineage>
</organism>
<evidence type="ECO:0000256" key="4">
    <source>
        <dbReference type="PROSITE-ProRule" id="PRU00335"/>
    </source>
</evidence>
<evidence type="ECO:0000256" key="3">
    <source>
        <dbReference type="ARBA" id="ARBA00023163"/>
    </source>
</evidence>
<dbReference type="RefSeq" id="WP_344655041.1">
    <property type="nucleotide sequence ID" value="NZ_BAAAQM010000001.1"/>
</dbReference>
<accession>A0ABP5BTR5</accession>
<dbReference type="EMBL" id="BAAAQM010000001">
    <property type="protein sequence ID" value="GAA1951324.1"/>
    <property type="molecule type" value="Genomic_DNA"/>
</dbReference>
<feature type="domain" description="HTH tetR-type" evidence="6">
    <location>
        <begin position="19"/>
        <end position="79"/>
    </location>
</feature>
<proteinExistence type="predicted"/>
<keyword evidence="8" id="KW-1185">Reference proteome</keyword>
<gene>
    <name evidence="7" type="ORF">GCM10009838_03070</name>
</gene>
<keyword evidence="2 4" id="KW-0238">DNA-binding</keyword>
<evidence type="ECO:0000256" key="1">
    <source>
        <dbReference type="ARBA" id="ARBA00023015"/>
    </source>
</evidence>
<evidence type="ECO:0000313" key="7">
    <source>
        <dbReference type="EMBL" id="GAA1951324.1"/>
    </source>
</evidence>
<keyword evidence="1" id="KW-0805">Transcription regulation</keyword>
<dbReference type="InterPro" id="IPR001647">
    <property type="entry name" value="HTH_TetR"/>
</dbReference>
<name>A0ABP5BTR5_9ACTN</name>
<reference evidence="8" key="1">
    <citation type="journal article" date="2019" name="Int. J. Syst. Evol. Microbiol.">
        <title>The Global Catalogue of Microorganisms (GCM) 10K type strain sequencing project: providing services to taxonomists for standard genome sequencing and annotation.</title>
        <authorList>
            <consortium name="The Broad Institute Genomics Platform"/>
            <consortium name="The Broad Institute Genome Sequencing Center for Infectious Disease"/>
            <person name="Wu L."/>
            <person name="Ma J."/>
        </authorList>
    </citation>
    <scope>NUCLEOTIDE SEQUENCE [LARGE SCALE GENOMIC DNA]</scope>
    <source>
        <strain evidence="8">JCM 16013</strain>
    </source>
</reference>
<dbReference type="Proteomes" id="UP001499854">
    <property type="component" value="Unassembled WGS sequence"/>
</dbReference>
<dbReference type="PANTHER" id="PTHR30055">
    <property type="entry name" value="HTH-TYPE TRANSCRIPTIONAL REGULATOR RUTR"/>
    <property type="match status" value="1"/>
</dbReference>
<dbReference type="SUPFAM" id="SSF46689">
    <property type="entry name" value="Homeodomain-like"/>
    <property type="match status" value="1"/>
</dbReference>
<evidence type="ECO:0000259" key="6">
    <source>
        <dbReference type="PROSITE" id="PS50977"/>
    </source>
</evidence>
<feature type="compositionally biased region" description="Low complexity" evidence="5">
    <location>
        <begin position="1"/>
        <end position="12"/>
    </location>
</feature>
<dbReference type="InterPro" id="IPR009057">
    <property type="entry name" value="Homeodomain-like_sf"/>
</dbReference>
<dbReference type="PRINTS" id="PR00455">
    <property type="entry name" value="HTHTETR"/>
</dbReference>
<sequence>METTRTTESTTGLRERKKRQTREEISAVATALFAERGFEQVTIADVAAAAGVAKMTVTNHFPLKEDLVFDRAEHIVRGLADAVAERPRGEPVLAAARRYFAASLAAGDPTLGHLGASFARMVEASPALVARERQIQDQRIEALAEVLVAQARPDEELAARVIAAQIGGTYRVLYFTARRMLLNGMPAPELADALGRAAHRAFDLLTADLSGFDPRPRLRSTS</sequence>
<evidence type="ECO:0000256" key="5">
    <source>
        <dbReference type="SAM" id="MobiDB-lite"/>
    </source>
</evidence>